<accession>A0A919GVW0</accession>
<comment type="caution">
    <text evidence="1">The sequence shown here is derived from an EMBL/GenBank/DDBJ whole genome shotgun (WGS) entry which is preliminary data.</text>
</comment>
<dbReference type="Proteomes" id="UP000600026">
    <property type="component" value="Unassembled WGS sequence"/>
</dbReference>
<dbReference type="AlphaFoldDB" id="A0A919GVW0"/>
<protein>
    <submittedName>
        <fullName evidence="1">Uncharacterized protein</fullName>
    </submittedName>
</protein>
<gene>
    <name evidence="1" type="ORF">Sxan_31910</name>
</gene>
<organism evidence="1 2">
    <name type="scientific">Streptomyces xanthophaeus</name>
    <dbReference type="NCBI Taxonomy" id="67385"/>
    <lineage>
        <taxon>Bacteria</taxon>
        <taxon>Bacillati</taxon>
        <taxon>Actinomycetota</taxon>
        <taxon>Actinomycetes</taxon>
        <taxon>Kitasatosporales</taxon>
        <taxon>Streptomycetaceae</taxon>
        <taxon>Streptomyces</taxon>
    </lineage>
</organism>
<keyword evidence="2" id="KW-1185">Reference proteome</keyword>
<proteinExistence type="predicted"/>
<sequence length="76" mass="8129">MCVAQELTGEAEVGMNFRLVGMADVELRLTALHRYPPRPETRRHGPLAKITLAGAGAGTIARKDLLVGVPPSQEHG</sequence>
<reference evidence="1" key="1">
    <citation type="submission" date="2020-09" db="EMBL/GenBank/DDBJ databases">
        <title>Whole genome shotgun sequence of Streptomyces xanthophaeus NBRC 12829.</title>
        <authorList>
            <person name="Komaki H."/>
            <person name="Tamura T."/>
        </authorList>
    </citation>
    <scope>NUCLEOTIDE SEQUENCE</scope>
    <source>
        <strain evidence="1">NBRC 12829</strain>
    </source>
</reference>
<evidence type="ECO:0000313" key="2">
    <source>
        <dbReference type="Proteomes" id="UP000600026"/>
    </source>
</evidence>
<name>A0A919GVW0_9ACTN</name>
<evidence type="ECO:0000313" key="1">
    <source>
        <dbReference type="EMBL" id="GHI85827.1"/>
    </source>
</evidence>
<dbReference type="EMBL" id="BNEE01000006">
    <property type="protein sequence ID" value="GHI85827.1"/>
    <property type="molecule type" value="Genomic_DNA"/>
</dbReference>